<gene>
    <name evidence="2" type="ORF">BU24DRAFT_462043</name>
</gene>
<evidence type="ECO:0000259" key="1">
    <source>
        <dbReference type="PROSITE" id="PS50181"/>
    </source>
</evidence>
<keyword evidence="3" id="KW-1185">Reference proteome</keyword>
<dbReference type="RefSeq" id="XP_033384160.1">
    <property type="nucleotide sequence ID" value="XM_033531951.1"/>
</dbReference>
<dbReference type="EMBL" id="ML978069">
    <property type="protein sequence ID" value="KAF2015821.1"/>
    <property type="molecule type" value="Genomic_DNA"/>
</dbReference>
<dbReference type="Gene3D" id="1.20.1280.50">
    <property type="match status" value="1"/>
</dbReference>
<name>A0A6A5XSU4_9PLEO</name>
<sequence length="314" mass="36685">MRPRDFSDDDEPLVDVTAAIPLKSKRTARMNRKKTVRETKERQKPSLTNLPTELVLEVLQYLLPSDVLNLSLVNHRYNAVVNGNANIVGNKIIKRRYAILAQCFQLPRLLSDIEPSMRMILREPTRQKSLTIHRNPYQHIRRPDPQYVCTCVTCILLWHNLCVALDFAHWQDKLDSYEPITMIPRGQSTAWNEALLDRNARIVRKALESSLWHAWILETHLKSTVRAIRRQNANKGNKRKHVDMTPEEAASEMDAFLEKTGPPSHEMPFHRDNYYLLEAYLPRRAWSSKEQRWRYNVAGSHEQDLVYLARSSMP</sequence>
<dbReference type="PROSITE" id="PS50181">
    <property type="entry name" value="FBOX"/>
    <property type="match status" value="1"/>
</dbReference>
<dbReference type="SUPFAM" id="SSF81383">
    <property type="entry name" value="F-box domain"/>
    <property type="match status" value="1"/>
</dbReference>
<accession>A0A6A5XSU4</accession>
<dbReference type="InterPro" id="IPR001810">
    <property type="entry name" value="F-box_dom"/>
</dbReference>
<dbReference type="CDD" id="cd09917">
    <property type="entry name" value="F-box_SF"/>
    <property type="match status" value="1"/>
</dbReference>
<evidence type="ECO:0000313" key="2">
    <source>
        <dbReference type="EMBL" id="KAF2015821.1"/>
    </source>
</evidence>
<organism evidence="2 3">
    <name type="scientific">Aaosphaeria arxii CBS 175.79</name>
    <dbReference type="NCBI Taxonomy" id="1450172"/>
    <lineage>
        <taxon>Eukaryota</taxon>
        <taxon>Fungi</taxon>
        <taxon>Dikarya</taxon>
        <taxon>Ascomycota</taxon>
        <taxon>Pezizomycotina</taxon>
        <taxon>Dothideomycetes</taxon>
        <taxon>Pleosporomycetidae</taxon>
        <taxon>Pleosporales</taxon>
        <taxon>Pleosporales incertae sedis</taxon>
        <taxon>Aaosphaeria</taxon>
    </lineage>
</organism>
<dbReference type="OrthoDB" id="3642468at2759"/>
<evidence type="ECO:0000313" key="3">
    <source>
        <dbReference type="Proteomes" id="UP000799778"/>
    </source>
</evidence>
<dbReference type="Proteomes" id="UP000799778">
    <property type="component" value="Unassembled WGS sequence"/>
</dbReference>
<reference evidence="2" key="1">
    <citation type="journal article" date="2020" name="Stud. Mycol.">
        <title>101 Dothideomycetes genomes: a test case for predicting lifestyles and emergence of pathogens.</title>
        <authorList>
            <person name="Haridas S."/>
            <person name="Albert R."/>
            <person name="Binder M."/>
            <person name="Bloem J."/>
            <person name="Labutti K."/>
            <person name="Salamov A."/>
            <person name="Andreopoulos B."/>
            <person name="Baker S."/>
            <person name="Barry K."/>
            <person name="Bills G."/>
            <person name="Bluhm B."/>
            <person name="Cannon C."/>
            <person name="Castanera R."/>
            <person name="Culley D."/>
            <person name="Daum C."/>
            <person name="Ezra D."/>
            <person name="Gonzalez J."/>
            <person name="Henrissat B."/>
            <person name="Kuo A."/>
            <person name="Liang C."/>
            <person name="Lipzen A."/>
            <person name="Lutzoni F."/>
            <person name="Magnuson J."/>
            <person name="Mondo S."/>
            <person name="Nolan M."/>
            <person name="Ohm R."/>
            <person name="Pangilinan J."/>
            <person name="Park H.-J."/>
            <person name="Ramirez L."/>
            <person name="Alfaro M."/>
            <person name="Sun H."/>
            <person name="Tritt A."/>
            <person name="Yoshinaga Y."/>
            <person name="Zwiers L.-H."/>
            <person name="Turgeon B."/>
            <person name="Goodwin S."/>
            <person name="Spatafora J."/>
            <person name="Crous P."/>
            <person name="Grigoriev I."/>
        </authorList>
    </citation>
    <scope>NUCLEOTIDE SEQUENCE</scope>
    <source>
        <strain evidence="2">CBS 175.79</strain>
    </source>
</reference>
<dbReference type="InterPro" id="IPR036047">
    <property type="entry name" value="F-box-like_dom_sf"/>
</dbReference>
<proteinExistence type="predicted"/>
<protein>
    <recommendedName>
        <fullName evidence="1">F-box domain-containing protein</fullName>
    </recommendedName>
</protein>
<dbReference type="Pfam" id="PF12937">
    <property type="entry name" value="F-box-like"/>
    <property type="match status" value="1"/>
</dbReference>
<dbReference type="AlphaFoldDB" id="A0A6A5XSU4"/>
<feature type="domain" description="F-box" evidence="1">
    <location>
        <begin position="44"/>
        <end position="96"/>
    </location>
</feature>
<dbReference type="GeneID" id="54289348"/>